<dbReference type="STRING" id="4795.A0A225UST8"/>
<dbReference type="InterPro" id="IPR015894">
    <property type="entry name" value="Guanylate-bd_N"/>
</dbReference>
<feature type="domain" description="VLIG-type G" evidence="1">
    <location>
        <begin position="244"/>
        <end position="326"/>
    </location>
</feature>
<dbReference type="EMBL" id="NBNE01011929">
    <property type="protein sequence ID" value="OWY96225.1"/>
    <property type="molecule type" value="Genomic_DNA"/>
</dbReference>
<comment type="caution">
    <text evidence="2">The sequence shown here is derived from an EMBL/GenBank/DDBJ whole genome shotgun (WGS) entry which is preliminary data.</text>
</comment>
<evidence type="ECO:0000313" key="3">
    <source>
        <dbReference type="Proteomes" id="UP000198211"/>
    </source>
</evidence>
<dbReference type="SUPFAM" id="SSF52540">
    <property type="entry name" value="P-loop containing nucleoside triphosphate hydrolases"/>
    <property type="match status" value="1"/>
</dbReference>
<dbReference type="OrthoDB" id="166993at2759"/>
<protein>
    <recommendedName>
        <fullName evidence="1">VLIG-type G domain-containing protein</fullName>
    </recommendedName>
</protein>
<dbReference type="GO" id="GO:0003924">
    <property type="term" value="F:GTPase activity"/>
    <property type="evidence" value="ECO:0007669"/>
    <property type="project" value="InterPro"/>
</dbReference>
<accession>A0A225UST8</accession>
<keyword evidence="3" id="KW-1185">Reference proteome</keyword>
<reference evidence="3" key="1">
    <citation type="submission" date="2017-03" db="EMBL/GenBank/DDBJ databases">
        <title>Phytopthora megakarya and P. palmivora, two closely related causual agents of cacao black pod achieved similar genome size and gene model numbers by different mechanisms.</title>
        <authorList>
            <person name="Ali S."/>
            <person name="Shao J."/>
            <person name="Larry D.J."/>
            <person name="Kronmiller B."/>
            <person name="Shen D."/>
            <person name="Strem M.D."/>
            <person name="Melnick R.L."/>
            <person name="Guiltinan M.J."/>
            <person name="Tyler B.M."/>
            <person name="Meinhardt L.W."/>
            <person name="Bailey B.A."/>
        </authorList>
    </citation>
    <scope>NUCLEOTIDE SEQUENCE [LARGE SCALE GENOMIC DNA]</scope>
    <source>
        <strain evidence="3">zdho120</strain>
    </source>
</reference>
<dbReference type="InterPro" id="IPR030383">
    <property type="entry name" value="G_VLIG_dom"/>
</dbReference>
<dbReference type="GO" id="GO:0005525">
    <property type="term" value="F:GTP binding"/>
    <property type="evidence" value="ECO:0007669"/>
    <property type="project" value="InterPro"/>
</dbReference>
<evidence type="ECO:0000259" key="1">
    <source>
        <dbReference type="PROSITE" id="PS51717"/>
    </source>
</evidence>
<proteinExistence type="predicted"/>
<dbReference type="AlphaFoldDB" id="A0A225UST8"/>
<name>A0A225UST8_9STRA</name>
<dbReference type="PROSITE" id="PS51717">
    <property type="entry name" value="G_VLIG"/>
    <property type="match status" value="1"/>
</dbReference>
<dbReference type="InterPro" id="IPR027417">
    <property type="entry name" value="P-loop_NTPase"/>
</dbReference>
<evidence type="ECO:0000313" key="2">
    <source>
        <dbReference type="EMBL" id="OWY96225.1"/>
    </source>
</evidence>
<dbReference type="Pfam" id="PF02263">
    <property type="entry name" value="GBP"/>
    <property type="match status" value="1"/>
</dbReference>
<sequence length="667" mass="75115">MSASLVTLSVGCMEDVLYVVDANEGAIYLSELRVTVRSDSYRIQRSGSGAKSQPRLQANQKEKNHMTQHWLRVFYHVFEKFPVRSLVDMTMSPDTPFSLALEIAVGECIDKEENFVLADVTTVCERFFNNIMVDLRRLNKPLTGLDLVKKLKCRHCQDHTTLQHTSIWCVLMAIISIVPVQICRAEDNMLKLLQDGEDVTTVRATKISSSTSMSDESDATGADASDIAQSIRFGLLSPVLESWNGRCVIVTSMGKQSTGKSYFLNHLAGTSFAISGSRCTNGAWMSLRFVSADVLLVVLDFEGLGSFERSEQEDIFLSVLNASVSMFTVFRMESRFDKDIDGLFSRFQKGVQLIKNDPRLFRGLLYMSVKDVNMNDQQGVVDELVAKLDTIFEANKDQNFLTEMYNGQLEINCSPPFGTMDYYSCMENDAARALCNIVSPTEKPSGFMTGKAFLDCLRVVLAKISILDWTSMDKSTQNLVVADTKQKLPGILRTGCLVSLPLLKDKVIPTHLKEDVLKVGSREKLVISLQEMCEAHPAYKNKWMELNTILLLDKNYDENFDLGDGVTTKLTGTKIKMMHKTIRSFFEYFLTSRGKTYESSRLTTEDQSEFDAFLAFVLYRRKMKISRWLQGSLGEHLSEMRTQLEQHHVDPILITNVHIANSDACAA</sequence>
<dbReference type="PANTHER" id="PTHR22796:SF1">
    <property type="entry name" value="VWFA DOMAIN-CONTAINING PROTEIN"/>
    <property type="match status" value="1"/>
</dbReference>
<dbReference type="Proteomes" id="UP000198211">
    <property type="component" value="Unassembled WGS sequence"/>
</dbReference>
<organism evidence="2 3">
    <name type="scientific">Phytophthora megakarya</name>
    <dbReference type="NCBI Taxonomy" id="4795"/>
    <lineage>
        <taxon>Eukaryota</taxon>
        <taxon>Sar</taxon>
        <taxon>Stramenopiles</taxon>
        <taxon>Oomycota</taxon>
        <taxon>Peronosporomycetes</taxon>
        <taxon>Peronosporales</taxon>
        <taxon>Peronosporaceae</taxon>
        <taxon>Phytophthora</taxon>
    </lineage>
</organism>
<dbReference type="Gene3D" id="3.40.50.300">
    <property type="entry name" value="P-loop containing nucleotide triphosphate hydrolases"/>
    <property type="match status" value="1"/>
</dbReference>
<gene>
    <name evidence="2" type="ORF">PHMEG_00033560</name>
</gene>
<dbReference type="PANTHER" id="PTHR22796">
    <property type="entry name" value="URG4-RELATED"/>
    <property type="match status" value="1"/>
</dbReference>